<evidence type="ECO:0000256" key="1">
    <source>
        <dbReference type="SAM" id="MobiDB-lite"/>
    </source>
</evidence>
<evidence type="ECO:0000313" key="2">
    <source>
        <dbReference type="Proteomes" id="UP000887565"/>
    </source>
</evidence>
<feature type="compositionally biased region" description="Polar residues" evidence="1">
    <location>
        <begin position="305"/>
        <end position="325"/>
    </location>
</feature>
<evidence type="ECO:0000313" key="3">
    <source>
        <dbReference type="WBParaSite" id="nRc.2.0.1.t32348-RA"/>
    </source>
</evidence>
<sequence length="567" mass="64246">MLYDLRKQIIQKRKDSPAIFEQPGIMPQVQCLKGLASEFLVMDPTPFIVKFGSQQVKPVLDTDLDMYKVLATKLMFSSLATFYMWQGSIKGFICYIDQETAGSRCSYCKINHEIVLRMDPFPAKFRNYVPKPWVQNPKKTKQQLEEEEDEQYALIDEIQRRTETNLALIKEYEVLGTNQWNSNRIAIDISPILYYFWPSTIEEGRGIKADIWQHLEHLKIDEKVIKQITGEGPNPSAKHRNNTALGILVMHAPHGVSSKIMDYMYNCFNIVPIIFEETRAKRCNKGDDITLDKRYQEDCYIANGRTPTTGRELSEPQITPTQPKQKATKDTDETEKSTKVIVEETPPPPIAAIVSQSMARVEESEESNYVVEIEDEVSSTSNEEVPMEQRPSRINHPQTQSTIAKSSLMEIKHNMIITASFANVHPTAPHQTSLAVSNSSTATQLFQPSQPLPAPTANPMPMQGQPAIQASLSQSLSASDSTIILPAVEVPSLPPPPVQFQTSAGTQMNIERTEKRREQRYKEAKARKAQIDQQLFLIQRPGTSAHAQKDAEKEMRDHAILTRLYDQ</sequence>
<dbReference type="WBParaSite" id="nRc.2.0.1.t32348-RA">
    <property type="protein sequence ID" value="nRc.2.0.1.t32348-RA"/>
    <property type="gene ID" value="nRc.2.0.1.g32348"/>
</dbReference>
<name>A0A915K3D9_ROMCU</name>
<feature type="compositionally biased region" description="Basic and acidic residues" evidence="1">
    <location>
        <begin position="327"/>
        <end position="338"/>
    </location>
</feature>
<proteinExistence type="predicted"/>
<organism evidence="2 3">
    <name type="scientific">Romanomermis culicivorax</name>
    <name type="common">Nematode worm</name>
    <dbReference type="NCBI Taxonomy" id="13658"/>
    <lineage>
        <taxon>Eukaryota</taxon>
        <taxon>Metazoa</taxon>
        <taxon>Ecdysozoa</taxon>
        <taxon>Nematoda</taxon>
        <taxon>Enoplea</taxon>
        <taxon>Dorylaimia</taxon>
        <taxon>Mermithida</taxon>
        <taxon>Mermithoidea</taxon>
        <taxon>Mermithidae</taxon>
        <taxon>Romanomermis</taxon>
    </lineage>
</organism>
<feature type="region of interest" description="Disordered" evidence="1">
    <location>
        <begin position="373"/>
        <end position="400"/>
    </location>
</feature>
<protein>
    <submittedName>
        <fullName evidence="3">Uncharacterized protein</fullName>
    </submittedName>
</protein>
<dbReference type="AlphaFoldDB" id="A0A915K3D9"/>
<reference evidence="3" key="1">
    <citation type="submission" date="2022-11" db="UniProtKB">
        <authorList>
            <consortium name="WormBaseParasite"/>
        </authorList>
    </citation>
    <scope>IDENTIFICATION</scope>
</reference>
<keyword evidence="2" id="KW-1185">Reference proteome</keyword>
<dbReference type="Proteomes" id="UP000887565">
    <property type="component" value="Unplaced"/>
</dbReference>
<feature type="region of interest" description="Disordered" evidence="1">
    <location>
        <begin position="303"/>
        <end position="338"/>
    </location>
</feature>
<accession>A0A915K3D9</accession>